<feature type="transmembrane region" description="Helical" evidence="1">
    <location>
        <begin position="62"/>
        <end position="80"/>
    </location>
</feature>
<feature type="transmembrane region" description="Helical" evidence="1">
    <location>
        <begin position="293"/>
        <end position="311"/>
    </location>
</feature>
<evidence type="ECO:0000313" key="2">
    <source>
        <dbReference type="EMBL" id="KKS86293.1"/>
    </source>
</evidence>
<evidence type="ECO:0000256" key="1">
    <source>
        <dbReference type="SAM" id="Phobius"/>
    </source>
</evidence>
<keyword evidence="1" id="KW-0812">Transmembrane</keyword>
<feature type="transmembrane region" description="Helical" evidence="1">
    <location>
        <begin position="368"/>
        <end position="385"/>
    </location>
</feature>
<gene>
    <name evidence="2" type="ORF">UV59_C0001G0016</name>
</gene>
<dbReference type="AlphaFoldDB" id="A0A0G1FHH8"/>
<evidence type="ECO:0008006" key="4">
    <source>
        <dbReference type="Google" id="ProtNLM"/>
    </source>
</evidence>
<name>A0A0G1FHH8_9BACT</name>
<feature type="transmembrane region" description="Helical" evidence="1">
    <location>
        <begin position="235"/>
        <end position="254"/>
    </location>
</feature>
<feature type="transmembrane region" description="Helical" evidence="1">
    <location>
        <begin position="318"/>
        <end position="348"/>
    </location>
</feature>
<sequence>MTKTRWLLLVIFVGMGLRIILNTAVESFDFYAFVMWAKYLSTHSVTDVFEFLPEGYTPYPPLYYYVLMLLGHLISLLNLWDNTWLTYLIIRTPVFLADIGVCLLVYRLTKKYVSPKAAIPASIFYFLHPVIVYNTSVWGQIDSVVTLLGLLSIAFFISHRYFRAILIYTLGVLTKLQILALLPIIGFLSLVSGSGRRLFKYALILVPVVAAPFVPIVLSKGIKWTWDYFFTIPNWYAYTSVYTYNLWAPFGFIVSDNTKLLNVIEYKYIGILLFWFVALLILQPLFIKKNRTPLVLLFAAFLLWYDFSFFATRIHSRYLIYSFGFFAPFVTRFPLTGLLLSFLMVLNLLLPLQVDVLRPVTEFLNKPAVIILFVIFAFGLFIISFKRYRQLVNHHA</sequence>
<feature type="transmembrane region" description="Helical" evidence="1">
    <location>
        <begin position="7"/>
        <end position="25"/>
    </location>
</feature>
<keyword evidence="1" id="KW-0472">Membrane</keyword>
<keyword evidence="1" id="KW-1133">Transmembrane helix</keyword>
<organism evidence="2 3">
    <name type="scientific">Candidatus Gottesmanbacteria bacterium GW2011_GWA1_43_11</name>
    <dbReference type="NCBI Taxonomy" id="1618436"/>
    <lineage>
        <taxon>Bacteria</taxon>
        <taxon>Candidatus Gottesmaniibacteriota</taxon>
    </lineage>
</organism>
<proteinExistence type="predicted"/>
<feature type="transmembrane region" description="Helical" evidence="1">
    <location>
        <begin position="87"/>
        <end position="106"/>
    </location>
</feature>
<reference evidence="2 3" key="1">
    <citation type="journal article" date="2015" name="Nature">
        <title>rRNA introns, odd ribosomes, and small enigmatic genomes across a large radiation of phyla.</title>
        <authorList>
            <person name="Brown C.T."/>
            <person name="Hug L.A."/>
            <person name="Thomas B.C."/>
            <person name="Sharon I."/>
            <person name="Castelle C.J."/>
            <person name="Singh A."/>
            <person name="Wilkins M.J."/>
            <person name="Williams K.H."/>
            <person name="Banfield J.F."/>
        </authorList>
    </citation>
    <scope>NUCLEOTIDE SEQUENCE [LARGE SCALE GENOMIC DNA]</scope>
</reference>
<dbReference type="STRING" id="1618436.UV59_C0001G0016"/>
<evidence type="ECO:0000313" key="3">
    <source>
        <dbReference type="Proteomes" id="UP000034543"/>
    </source>
</evidence>
<feature type="transmembrane region" description="Helical" evidence="1">
    <location>
        <begin position="198"/>
        <end position="215"/>
    </location>
</feature>
<feature type="transmembrane region" description="Helical" evidence="1">
    <location>
        <begin position="168"/>
        <end position="191"/>
    </location>
</feature>
<dbReference type="Proteomes" id="UP000034543">
    <property type="component" value="Unassembled WGS sequence"/>
</dbReference>
<feature type="transmembrane region" description="Helical" evidence="1">
    <location>
        <begin position="266"/>
        <end position="287"/>
    </location>
</feature>
<comment type="caution">
    <text evidence="2">The sequence shown here is derived from an EMBL/GenBank/DDBJ whole genome shotgun (WGS) entry which is preliminary data.</text>
</comment>
<accession>A0A0G1FHH8</accession>
<protein>
    <recommendedName>
        <fullName evidence="4">Glycosyltransferase RgtA/B/C/D-like domain-containing protein</fullName>
    </recommendedName>
</protein>
<feature type="transmembrane region" description="Helical" evidence="1">
    <location>
        <begin position="144"/>
        <end position="162"/>
    </location>
</feature>
<dbReference type="EMBL" id="LCFB01000001">
    <property type="protein sequence ID" value="KKS86293.1"/>
    <property type="molecule type" value="Genomic_DNA"/>
</dbReference>